<feature type="domain" description="Tyrosinase copper-binding" evidence="4">
    <location>
        <begin position="301"/>
        <end position="312"/>
    </location>
</feature>
<accession>A0A3D8T276</accession>
<dbReference type="GO" id="GO:0046872">
    <property type="term" value="F:metal ion binding"/>
    <property type="evidence" value="ECO:0007669"/>
    <property type="project" value="UniProtKB-KW"/>
</dbReference>
<evidence type="ECO:0000259" key="3">
    <source>
        <dbReference type="PROSITE" id="PS00497"/>
    </source>
</evidence>
<dbReference type="SUPFAM" id="SSF48056">
    <property type="entry name" value="Di-copper centre-containing domain"/>
    <property type="match status" value="1"/>
</dbReference>
<dbReference type="Pfam" id="PF00264">
    <property type="entry name" value="Tyrosinase"/>
    <property type="match status" value="1"/>
</dbReference>
<sequence>MRFPWWPATIAVGASFKPATTAQTDALAAVGAWNLVNYQRSIDSECTLENAVVRKEWDTLSKPERKAYTDAVLCLMAAPSQTDPAVAPGCKSRYDDFVAVHMNQTFTIHATANFLSWHRYFTYTYEQALIHECGYKGAQPYWNWARSALDPIHSPVFDGSEYSMSGNGVYEEHNCTNALPSGLNCIPPGEGGGCVTSGPFRNMTVNLGPVFPTLAEPEVVPASSLLAYNPRCLKRDISVWVSSNYTTDAVIADLITQNPDIVSFQNTMQGDFPAGIYGVHSGGHYTIGGDPGGDLFTSPGDPAFFLHHAQIDRTWWIWQNQDLENRLMAIGGTITLSNSPPSRNGTLNDTIDLGVNAPAVPIRDIMNTMAGPLCYVYE</sequence>
<evidence type="ECO:0000256" key="2">
    <source>
        <dbReference type="ARBA" id="ARBA00023002"/>
    </source>
</evidence>
<keyword evidence="2" id="KW-0560">Oxidoreductase</keyword>
<dbReference type="Gene3D" id="1.10.1280.10">
    <property type="entry name" value="Di-copper center containing domain from catechol oxidase"/>
    <property type="match status" value="1"/>
</dbReference>
<evidence type="ECO:0000259" key="4">
    <source>
        <dbReference type="PROSITE" id="PS00498"/>
    </source>
</evidence>
<evidence type="ECO:0000313" key="6">
    <source>
        <dbReference type="Proteomes" id="UP000256328"/>
    </source>
</evidence>
<dbReference type="OrthoDB" id="6132182at2759"/>
<comment type="caution">
    <text evidence="5">The sequence shown here is derived from an EMBL/GenBank/DDBJ whole genome shotgun (WGS) entry which is preliminary data.</text>
</comment>
<proteinExistence type="predicted"/>
<organism evidence="5 6">
    <name type="scientific">Coleophoma crateriformis</name>
    <dbReference type="NCBI Taxonomy" id="565419"/>
    <lineage>
        <taxon>Eukaryota</taxon>
        <taxon>Fungi</taxon>
        <taxon>Dikarya</taxon>
        <taxon>Ascomycota</taxon>
        <taxon>Pezizomycotina</taxon>
        <taxon>Leotiomycetes</taxon>
        <taxon>Helotiales</taxon>
        <taxon>Dermateaceae</taxon>
        <taxon>Coleophoma</taxon>
    </lineage>
</organism>
<evidence type="ECO:0000313" key="5">
    <source>
        <dbReference type="EMBL" id="RDW92531.1"/>
    </source>
</evidence>
<feature type="domain" description="Tyrosinase copper-binding" evidence="3">
    <location>
        <begin position="109"/>
        <end position="126"/>
    </location>
</feature>
<evidence type="ECO:0000256" key="1">
    <source>
        <dbReference type="ARBA" id="ARBA00022723"/>
    </source>
</evidence>
<dbReference type="Proteomes" id="UP000256328">
    <property type="component" value="Unassembled WGS sequence"/>
</dbReference>
<name>A0A3D8T276_9HELO</name>
<dbReference type="GO" id="GO:0016491">
    <property type="term" value="F:oxidoreductase activity"/>
    <property type="evidence" value="ECO:0007669"/>
    <property type="project" value="UniProtKB-KW"/>
</dbReference>
<dbReference type="PRINTS" id="PR00092">
    <property type="entry name" value="TYROSINASE"/>
</dbReference>
<reference evidence="5 6" key="1">
    <citation type="journal article" date="2018" name="IMA Fungus">
        <title>IMA Genome-F 9: Draft genome sequence of Annulohypoxylon stygium, Aspergillus mulundensis, Berkeleyomyces basicola (syn. Thielaviopsis basicola), Ceratocystis smalleyi, two Cercospora beticola strains, Coleophoma cylindrospora, Fusarium fracticaudum, Phialophora cf. hyalina, and Morchella septimelata.</title>
        <authorList>
            <person name="Wingfield B.D."/>
            <person name="Bills G.F."/>
            <person name="Dong Y."/>
            <person name="Huang W."/>
            <person name="Nel W.J."/>
            <person name="Swalarsk-Parry B.S."/>
            <person name="Vaghefi N."/>
            <person name="Wilken P.M."/>
            <person name="An Z."/>
            <person name="de Beer Z.W."/>
            <person name="De Vos L."/>
            <person name="Chen L."/>
            <person name="Duong T.A."/>
            <person name="Gao Y."/>
            <person name="Hammerbacher A."/>
            <person name="Kikkert J.R."/>
            <person name="Li Y."/>
            <person name="Li H."/>
            <person name="Li K."/>
            <person name="Li Q."/>
            <person name="Liu X."/>
            <person name="Ma X."/>
            <person name="Naidoo K."/>
            <person name="Pethybridge S.J."/>
            <person name="Sun J."/>
            <person name="Steenkamp E.T."/>
            <person name="van der Nest M.A."/>
            <person name="van Wyk S."/>
            <person name="Wingfield M.J."/>
            <person name="Xiong C."/>
            <person name="Yue Q."/>
            <person name="Zhang X."/>
        </authorList>
    </citation>
    <scope>NUCLEOTIDE SEQUENCE [LARGE SCALE GENOMIC DNA]</scope>
    <source>
        <strain evidence="5 6">BP5796</strain>
    </source>
</reference>
<keyword evidence="6" id="KW-1185">Reference proteome</keyword>
<dbReference type="InterPro" id="IPR008922">
    <property type="entry name" value="Di-copper_centre_dom_sf"/>
</dbReference>
<dbReference type="EMBL" id="PDLN01000002">
    <property type="protein sequence ID" value="RDW92531.1"/>
    <property type="molecule type" value="Genomic_DNA"/>
</dbReference>
<protein>
    <recommendedName>
        <fullName evidence="3 4">Tyrosinase copper-binding domain-containing protein</fullName>
    </recommendedName>
</protein>
<dbReference type="PANTHER" id="PTHR11474">
    <property type="entry name" value="TYROSINASE FAMILY MEMBER"/>
    <property type="match status" value="1"/>
</dbReference>
<dbReference type="PANTHER" id="PTHR11474:SF125">
    <property type="entry name" value="N-ACETYL-6-HYDROXYTRYPTOPHAN OXIDASE IVOB-RELATED"/>
    <property type="match status" value="1"/>
</dbReference>
<dbReference type="InterPro" id="IPR050316">
    <property type="entry name" value="Tyrosinase/Hemocyanin"/>
</dbReference>
<dbReference type="AlphaFoldDB" id="A0A3D8T276"/>
<keyword evidence="1" id="KW-0479">Metal-binding</keyword>
<dbReference type="PROSITE" id="PS00498">
    <property type="entry name" value="TYROSINASE_2"/>
    <property type="match status" value="1"/>
</dbReference>
<dbReference type="InterPro" id="IPR002227">
    <property type="entry name" value="Tyrosinase_Cu-bd"/>
</dbReference>
<gene>
    <name evidence="5" type="ORF">BP5796_01925</name>
</gene>
<dbReference type="PROSITE" id="PS00497">
    <property type="entry name" value="TYROSINASE_1"/>
    <property type="match status" value="1"/>
</dbReference>